<sequence length="44" mass="5143">MNIDEIGKMFNIEINEETHTDYEEPTPGYECPGEYYGCCDKHII</sequence>
<proteinExistence type="predicted"/>
<keyword evidence="2" id="KW-1185">Reference proteome</keyword>
<evidence type="ECO:0000313" key="1">
    <source>
        <dbReference type="EMBL" id="ESQ46586.1"/>
    </source>
</evidence>
<feature type="non-terminal residue" evidence="1">
    <location>
        <position position="44"/>
    </location>
</feature>
<reference evidence="1 2" key="1">
    <citation type="journal article" date="2013" name="Front. Plant Sci.">
        <title>The Reference Genome of the Halophytic Plant Eutrema salsugineum.</title>
        <authorList>
            <person name="Yang R."/>
            <person name="Jarvis D.E."/>
            <person name="Chen H."/>
            <person name="Beilstein M.A."/>
            <person name="Grimwood J."/>
            <person name="Jenkins J."/>
            <person name="Shu S."/>
            <person name="Prochnik S."/>
            <person name="Xin M."/>
            <person name="Ma C."/>
            <person name="Schmutz J."/>
            <person name="Wing R.A."/>
            <person name="Mitchell-Olds T."/>
            <person name="Schumaker K.S."/>
            <person name="Wang X."/>
        </authorList>
    </citation>
    <scope>NUCLEOTIDE SEQUENCE [LARGE SCALE GENOMIC DNA]</scope>
</reference>
<protein>
    <submittedName>
        <fullName evidence="1">Uncharacterized protein</fullName>
    </submittedName>
</protein>
<organism evidence="1 2">
    <name type="scientific">Eutrema salsugineum</name>
    <name type="common">Saltwater cress</name>
    <name type="synonym">Sisymbrium salsugineum</name>
    <dbReference type="NCBI Taxonomy" id="72664"/>
    <lineage>
        <taxon>Eukaryota</taxon>
        <taxon>Viridiplantae</taxon>
        <taxon>Streptophyta</taxon>
        <taxon>Embryophyta</taxon>
        <taxon>Tracheophyta</taxon>
        <taxon>Spermatophyta</taxon>
        <taxon>Magnoliopsida</taxon>
        <taxon>eudicotyledons</taxon>
        <taxon>Gunneridae</taxon>
        <taxon>Pentapetalae</taxon>
        <taxon>rosids</taxon>
        <taxon>malvids</taxon>
        <taxon>Brassicales</taxon>
        <taxon>Brassicaceae</taxon>
        <taxon>Eutremeae</taxon>
        <taxon>Eutrema</taxon>
    </lineage>
</organism>
<dbReference type="EMBL" id="KI517426">
    <property type="protein sequence ID" value="ESQ46586.1"/>
    <property type="molecule type" value="Genomic_DNA"/>
</dbReference>
<name>V4NJS5_EUTSA</name>
<evidence type="ECO:0000313" key="2">
    <source>
        <dbReference type="Proteomes" id="UP000030689"/>
    </source>
</evidence>
<dbReference type="AlphaFoldDB" id="V4NJS5"/>
<gene>
    <name evidence="1" type="ORF">EUTSA_v100007051mg</name>
</gene>
<accession>V4NJS5</accession>
<dbReference type="Proteomes" id="UP000030689">
    <property type="component" value="Unassembled WGS sequence"/>
</dbReference>
<dbReference type="KEGG" id="eus:EUTSA_v100007051m"/>
<dbReference type="Gramene" id="ESQ46586">
    <property type="protein sequence ID" value="ESQ46586"/>
    <property type="gene ID" value="EUTSA_v100007051mg"/>
</dbReference>